<dbReference type="PANTHER" id="PTHR30558:SF9">
    <property type="entry name" value="BIOPOLYMER TRANSPORT PROTEIN EXBD"/>
    <property type="match status" value="1"/>
</dbReference>
<evidence type="ECO:0000256" key="7">
    <source>
        <dbReference type="ARBA" id="ARBA00022475"/>
    </source>
</evidence>
<dbReference type="RefSeq" id="WP_124211701.1">
    <property type="nucleotide sequence ID" value="NZ_CP016615.1"/>
</dbReference>
<dbReference type="AlphaFoldDB" id="A0A3N4VIK1"/>
<evidence type="ECO:0000256" key="9">
    <source>
        <dbReference type="ARBA" id="ARBA00022692"/>
    </source>
</evidence>
<evidence type="ECO:0000313" key="16">
    <source>
        <dbReference type="Proteomes" id="UP000281691"/>
    </source>
</evidence>
<organism evidence="15 16">
    <name type="scientific">Vespertiliibacter pulmonis</name>
    <dbReference type="NCBI Taxonomy" id="1443036"/>
    <lineage>
        <taxon>Bacteria</taxon>
        <taxon>Pseudomonadati</taxon>
        <taxon>Pseudomonadota</taxon>
        <taxon>Gammaproteobacteria</taxon>
        <taxon>Pasteurellales</taxon>
        <taxon>Pasteurellaceae</taxon>
        <taxon>Vespertiliibacter</taxon>
    </lineage>
</organism>
<evidence type="ECO:0000256" key="3">
    <source>
        <dbReference type="ARBA" id="ARBA00005811"/>
    </source>
</evidence>
<dbReference type="InterPro" id="IPR003400">
    <property type="entry name" value="ExbD"/>
</dbReference>
<keyword evidence="12 14" id="KW-0472">Membrane</keyword>
<dbReference type="GO" id="GO:0022857">
    <property type="term" value="F:transmembrane transporter activity"/>
    <property type="evidence" value="ECO:0007669"/>
    <property type="project" value="InterPro"/>
</dbReference>
<dbReference type="EMBL" id="RKQP01000005">
    <property type="protein sequence ID" value="RPE82638.1"/>
    <property type="molecule type" value="Genomic_DNA"/>
</dbReference>
<comment type="similarity">
    <text evidence="3 13">Belongs to the ExbD/TolR family.</text>
</comment>
<evidence type="ECO:0000256" key="11">
    <source>
        <dbReference type="ARBA" id="ARBA00022989"/>
    </source>
</evidence>
<dbReference type="PANTHER" id="PTHR30558">
    <property type="entry name" value="EXBD MEMBRANE COMPONENT OF PMF-DRIVEN MACROMOLECULE IMPORT SYSTEM"/>
    <property type="match status" value="1"/>
</dbReference>
<sequence>MTNLPSEQDQELSEINVTPFIDVMLVLLIIFMVTVPLTTVTVPLDLPVAQEQPTPPTDKPLILSLNKEKQLFLGDESIAEENLVELLNVKTERNLETVIFFQADKEVNYESLLQVISRLRQGGYLKIGLVGLEDGNQAEK</sequence>
<evidence type="ECO:0000256" key="1">
    <source>
        <dbReference type="ARBA" id="ARBA00003540"/>
    </source>
</evidence>
<keyword evidence="11 14" id="KW-1133">Transmembrane helix</keyword>
<dbReference type="Proteomes" id="UP000281691">
    <property type="component" value="Unassembled WGS sequence"/>
</dbReference>
<dbReference type="OrthoDB" id="9798629at2"/>
<keyword evidence="8" id="KW-0997">Cell inner membrane</keyword>
<keyword evidence="6 13" id="KW-0813">Transport</keyword>
<evidence type="ECO:0000256" key="8">
    <source>
        <dbReference type="ARBA" id="ARBA00022519"/>
    </source>
</evidence>
<evidence type="ECO:0000256" key="14">
    <source>
        <dbReference type="SAM" id="Phobius"/>
    </source>
</evidence>
<dbReference type="InterPro" id="IPR014170">
    <property type="entry name" value="TonB_ExbD_1"/>
</dbReference>
<comment type="subcellular location">
    <subcellularLocation>
        <location evidence="2">Cell inner membrane</location>
        <topology evidence="2">Single-pass type II membrane protein</topology>
    </subcellularLocation>
    <subcellularLocation>
        <location evidence="13">Cell membrane</location>
        <topology evidence="13">Single-pass type II membrane protein</topology>
    </subcellularLocation>
</comment>
<evidence type="ECO:0000256" key="5">
    <source>
        <dbReference type="ARBA" id="ARBA00022090"/>
    </source>
</evidence>
<keyword evidence="10 13" id="KW-0653">Protein transport</keyword>
<reference evidence="15 16" key="1">
    <citation type="submission" date="2018-11" db="EMBL/GenBank/DDBJ databases">
        <title>Genomic Encyclopedia of Type Strains, Phase IV (KMG-IV): sequencing the most valuable type-strain genomes for metagenomic binning, comparative biology and taxonomic classification.</title>
        <authorList>
            <person name="Goeker M."/>
        </authorList>
    </citation>
    <scope>NUCLEOTIDE SEQUENCE [LARGE SCALE GENOMIC DNA]</scope>
    <source>
        <strain evidence="15 16">DSM 27238</strain>
    </source>
</reference>
<proteinExistence type="inferred from homology"/>
<dbReference type="Pfam" id="PF02472">
    <property type="entry name" value="ExbD"/>
    <property type="match status" value="1"/>
</dbReference>
<dbReference type="GO" id="GO:0005886">
    <property type="term" value="C:plasma membrane"/>
    <property type="evidence" value="ECO:0007669"/>
    <property type="project" value="UniProtKB-SubCell"/>
</dbReference>
<dbReference type="Gene3D" id="3.30.420.270">
    <property type="match status" value="1"/>
</dbReference>
<comment type="subunit">
    <text evidence="4">The accessory proteins ExbB and ExbD seem to form a complex with TonB.</text>
</comment>
<evidence type="ECO:0000313" key="15">
    <source>
        <dbReference type="EMBL" id="RPE82638.1"/>
    </source>
</evidence>
<keyword evidence="16" id="KW-1185">Reference proteome</keyword>
<dbReference type="NCBIfam" id="TIGR02803">
    <property type="entry name" value="ExbD_1"/>
    <property type="match status" value="1"/>
</dbReference>
<comment type="caution">
    <text evidence="15">The sequence shown here is derived from an EMBL/GenBank/DDBJ whole genome shotgun (WGS) entry which is preliminary data.</text>
</comment>
<evidence type="ECO:0000256" key="12">
    <source>
        <dbReference type="ARBA" id="ARBA00023136"/>
    </source>
</evidence>
<evidence type="ECO:0000256" key="10">
    <source>
        <dbReference type="ARBA" id="ARBA00022927"/>
    </source>
</evidence>
<evidence type="ECO:0000256" key="2">
    <source>
        <dbReference type="ARBA" id="ARBA00004249"/>
    </source>
</evidence>
<evidence type="ECO:0000256" key="13">
    <source>
        <dbReference type="RuleBase" id="RU003879"/>
    </source>
</evidence>
<dbReference type="GO" id="GO:0015031">
    <property type="term" value="P:protein transport"/>
    <property type="evidence" value="ECO:0007669"/>
    <property type="project" value="UniProtKB-KW"/>
</dbReference>
<gene>
    <name evidence="15" type="ORF">EDC46_1576</name>
</gene>
<evidence type="ECO:0000256" key="4">
    <source>
        <dbReference type="ARBA" id="ARBA00011471"/>
    </source>
</evidence>
<feature type="transmembrane region" description="Helical" evidence="14">
    <location>
        <begin position="20"/>
        <end position="42"/>
    </location>
</feature>
<keyword evidence="9 13" id="KW-0812">Transmembrane</keyword>
<accession>A0A3N4VIK1</accession>
<protein>
    <recommendedName>
        <fullName evidence="5">Biopolymer transport protein ExbD</fullName>
    </recommendedName>
</protein>
<name>A0A3N4VIK1_9PAST</name>
<evidence type="ECO:0000256" key="6">
    <source>
        <dbReference type="ARBA" id="ARBA00022448"/>
    </source>
</evidence>
<comment type="function">
    <text evidence="1">Involved in the TonB-dependent energy-dependent transport of various receptor-bound substrates.</text>
</comment>
<keyword evidence="7" id="KW-1003">Cell membrane</keyword>